<evidence type="ECO:0000256" key="1">
    <source>
        <dbReference type="SAM" id="Phobius"/>
    </source>
</evidence>
<dbReference type="AlphaFoldDB" id="A0A4S3KQR4"/>
<keyword evidence="1" id="KW-1133">Transmembrane helix</keyword>
<dbReference type="STRING" id="993689.GCA_002077135_01415"/>
<sequence>MALDGMQQRLRWGAVAIVLIGLLAGAWLLPPPSTSRLVGTLAPWRLPQFPDKDLRYADRDLIQIGRRMPFGRQSSATDASAAAGNTAARATRLLAIIMAPQLQALIIQDGQTRVRRYSVGDKLDNGAVLTRIEPTQIELSAGACHLKVYLFGRHAANVIPTPLCDGASSASAKATAAMPVESHR</sequence>
<name>A0A4S3KQR4_9GAMM</name>
<evidence type="ECO:0000313" key="3">
    <source>
        <dbReference type="Proteomes" id="UP000307749"/>
    </source>
</evidence>
<protein>
    <recommendedName>
        <fullName evidence="4">Type II secretion system protein GspC N-terminal domain-containing protein</fullName>
    </recommendedName>
</protein>
<dbReference type="Proteomes" id="UP000307749">
    <property type="component" value="Unassembled WGS sequence"/>
</dbReference>
<keyword evidence="1" id="KW-0812">Transmembrane</keyword>
<dbReference type="EMBL" id="MWQO01000013">
    <property type="protein sequence ID" value="THD11407.1"/>
    <property type="molecule type" value="Genomic_DNA"/>
</dbReference>
<accession>A0A4S3KQR4</accession>
<feature type="transmembrane region" description="Helical" evidence="1">
    <location>
        <begin position="12"/>
        <end position="29"/>
    </location>
</feature>
<keyword evidence="1" id="KW-0472">Membrane</keyword>
<organism evidence="2 3">
    <name type="scientific">Metallibacterium scheffleri</name>
    <dbReference type="NCBI Taxonomy" id="993689"/>
    <lineage>
        <taxon>Bacteria</taxon>
        <taxon>Pseudomonadati</taxon>
        <taxon>Pseudomonadota</taxon>
        <taxon>Gammaproteobacteria</taxon>
        <taxon>Lysobacterales</taxon>
        <taxon>Rhodanobacteraceae</taxon>
        <taxon>Metallibacterium</taxon>
    </lineage>
</organism>
<comment type="caution">
    <text evidence="2">The sequence shown here is derived from an EMBL/GenBank/DDBJ whole genome shotgun (WGS) entry which is preliminary data.</text>
</comment>
<dbReference type="Gene3D" id="2.30.30.830">
    <property type="match status" value="1"/>
</dbReference>
<reference evidence="2 3" key="1">
    <citation type="submission" date="2017-02" db="EMBL/GenBank/DDBJ databases">
        <title>Whole genome sequencing of Metallibacterium scheffleri DSM 24874 (T).</title>
        <authorList>
            <person name="Kumar S."/>
            <person name="Patil P."/>
            <person name="Patil P.B."/>
        </authorList>
    </citation>
    <scope>NUCLEOTIDE SEQUENCE [LARGE SCALE GENOMIC DNA]</scope>
    <source>
        <strain evidence="2 3">DSM 24874</strain>
    </source>
</reference>
<evidence type="ECO:0000313" key="2">
    <source>
        <dbReference type="EMBL" id="THD11407.1"/>
    </source>
</evidence>
<proteinExistence type="predicted"/>
<evidence type="ECO:0008006" key="4">
    <source>
        <dbReference type="Google" id="ProtNLM"/>
    </source>
</evidence>
<gene>
    <name evidence="2" type="ORF">B1806_03745</name>
</gene>
<keyword evidence="3" id="KW-1185">Reference proteome</keyword>